<reference evidence="3" key="1">
    <citation type="journal article" date="2019" name="Int. J. Syst. Evol. Microbiol.">
        <title>The Global Catalogue of Microorganisms (GCM) 10K type strain sequencing project: providing services to taxonomists for standard genome sequencing and annotation.</title>
        <authorList>
            <consortium name="The Broad Institute Genomics Platform"/>
            <consortium name="The Broad Institute Genome Sequencing Center for Infectious Disease"/>
            <person name="Wu L."/>
            <person name="Ma J."/>
        </authorList>
    </citation>
    <scope>NUCLEOTIDE SEQUENCE [LARGE SCALE GENOMIC DNA]</scope>
    <source>
        <strain evidence="3">JCM 17225</strain>
    </source>
</reference>
<evidence type="ECO:0000313" key="3">
    <source>
        <dbReference type="Proteomes" id="UP001501469"/>
    </source>
</evidence>
<dbReference type="EMBL" id="BAABDK010000030">
    <property type="protein sequence ID" value="GAA4048890.1"/>
    <property type="molecule type" value="Genomic_DNA"/>
</dbReference>
<dbReference type="SUPFAM" id="SSF109854">
    <property type="entry name" value="DinB/YfiT-like putative metalloenzymes"/>
    <property type="match status" value="1"/>
</dbReference>
<protein>
    <recommendedName>
        <fullName evidence="1">DinB-like domain-containing protein</fullName>
    </recommendedName>
</protein>
<dbReference type="RefSeq" id="WP_345058031.1">
    <property type="nucleotide sequence ID" value="NZ_BAABDK010000030.1"/>
</dbReference>
<sequence length="162" mass="17970">MPEIPRLLDQLRHAFDGEPWCGPSLLTNLEGVTAAQAAQYPIKNAHSIWEIVLHVASWTAIVRRRLAGNKPLQPGAAEDWPALPNNLAETDWQAALAALHKAQQQLLAFVETLPENELDRVIGATFEPPQGNSYTAYQMLHGVAQHYLYHAGQIVLLRKLLA</sequence>
<evidence type="ECO:0000259" key="1">
    <source>
        <dbReference type="Pfam" id="PF12867"/>
    </source>
</evidence>
<dbReference type="Gene3D" id="1.20.120.450">
    <property type="entry name" value="dinb family like domain"/>
    <property type="match status" value="1"/>
</dbReference>
<accession>A0ABP7UPJ6</accession>
<organism evidence="2 3">
    <name type="scientific">Hymenobacter glaciei</name>
    <dbReference type="NCBI Taxonomy" id="877209"/>
    <lineage>
        <taxon>Bacteria</taxon>
        <taxon>Pseudomonadati</taxon>
        <taxon>Bacteroidota</taxon>
        <taxon>Cytophagia</taxon>
        <taxon>Cytophagales</taxon>
        <taxon>Hymenobacteraceae</taxon>
        <taxon>Hymenobacter</taxon>
    </lineage>
</organism>
<comment type="caution">
    <text evidence="2">The sequence shown here is derived from an EMBL/GenBank/DDBJ whole genome shotgun (WGS) entry which is preliminary data.</text>
</comment>
<proteinExistence type="predicted"/>
<name>A0ABP7UPJ6_9BACT</name>
<feature type="domain" description="DinB-like" evidence="1">
    <location>
        <begin position="27"/>
        <end position="154"/>
    </location>
</feature>
<dbReference type="InterPro" id="IPR024775">
    <property type="entry name" value="DinB-like"/>
</dbReference>
<keyword evidence="3" id="KW-1185">Reference proteome</keyword>
<dbReference type="Proteomes" id="UP001501469">
    <property type="component" value="Unassembled WGS sequence"/>
</dbReference>
<dbReference type="Pfam" id="PF12867">
    <property type="entry name" value="DinB_2"/>
    <property type="match status" value="1"/>
</dbReference>
<dbReference type="InterPro" id="IPR034660">
    <property type="entry name" value="DinB/YfiT-like"/>
</dbReference>
<gene>
    <name evidence="2" type="ORF">GCM10022409_39300</name>
</gene>
<evidence type="ECO:0000313" key="2">
    <source>
        <dbReference type="EMBL" id="GAA4048890.1"/>
    </source>
</evidence>